<dbReference type="PROSITE" id="PS50110">
    <property type="entry name" value="RESPONSE_REGULATORY"/>
    <property type="match status" value="1"/>
</dbReference>
<organism evidence="11 12">
    <name type="scientific">Candidatus Thiodiazotropha endolucinida</name>
    <dbReference type="NCBI Taxonomy" id="1655433"/>
    <lineage>
        <taxon>Bacteria</taxon>
        <taxon>Pseudomonadati</taxon>
        <taxon>Pseudomonadota</taxon>
        <taxon>Gammaproteobacteria</taxon>
        <taxon>Chromatiales</taxon>
        <taxon>Sedimenticolaceae</taxon>
        <taxon>Candidatus Thiodiazotropha</taxon>
    </lineage>
</organism>
<evidence type="ECO:0000259" key="8">
    <source>
        <dbReference type="PROSITE" id="PS50113"/>
    </source>
</evidence>
<dbReference type="Gene3D" id="3.40.50.2300">
    <property type="match status" value="1"/>
</dbReference>
<dbReference type="Gene3D" id="3.30.450.20">
    <property type="entry name" value="PAS domain"/>
    <property type="match status" value="1"/>
</dbReference>
<dbReference type="SUPFAM" id="SSF141868">
    <property type="entry name" value="EAL domain-like"/>
    <property type="match status" value="1"/>
</dbReference>
<dbReference type="CDD" id="cd00130">
    <property type="entry name" value="PAS"/>
    <property type="match status" value="1"/>
</dbReference>
<dbReference type="SUPFAM" id="SSF55073">
    <property type="entry name" value="Nucleotide cyclase"/>
    <property type="match status" value="1"/>
</dbReference>
<dbReference type="InterPro" id="IPR013655">
    <property type="entry name" value="PAS_fold_3"/>
</dbReference>
<dbReference type="SUPFAM" id="SSF55785">
    <property type="entry name" value="PYP-like sensor domain (PAS domain)"/>
    <property type="match status" value="1"/>
</dbReference>
<protein>
    <recommendedName>
        <fullName evidence="2">cyclic-guanylate-specific phosphodiesterase</fullName>
        <ecNumber evidence="2">3.1.4.52</ecNumber>
    </recommendedName>
</protein>
<dbReference type="SUPFAM" id="SSF52172">
    <property type="entry name" value="CheY-like"/>
    <property type="match status" value="1"/>
</dbReference>
<comment type="caution">
    <text evidence="11">The sequence shown here is derived from an EMBL/GenBank/DDBJ whole genome shotgun (WGS) entry which is preliminary data.</text>
</comment>
<dbReference type="InterPro" id="IPR052155">
    <property type="entry name" value="Biofilm_reg_signaling"/>
</dbReference>
<dbReference type="PROSITE" id="PS50113">
    <property type="entry name" value="PAC"/>
    <property type="match status" value="1"/>
</dbReference>
<sequence length="712" mass="79572">MSTPSTQVVSADAKTILLIEDDEAHALLIRRAFESHPEGYVIDVVRTLREARDTLEHHVPALVIADYRLPDGEGVELLQVQSNTASVCPVVIMTGHGDEHLAVESMRAGAIDYIVKSDATMGGMPRTADRVLREWHHIEQRRKAEQALALSEERYALAAKAVNDGLWDWNLETNTVYYSPRLKAMLGFAEGDLDDTLDAAFGLVHEGDVGLLRAAIDSHLSGGTPHLECECRMLNNNDSDFRWMMIRGLAVRYSDGVAYRMAGSLTDIHERKRAEQQLHHDALHDVLTGLPNRALFMDRLSRCLERARRCDNYLFAVLFLDLDRFKVVNDSLGHTVGDELLKSVADRLLDSLRDGDTVCRFGGDEFGVVLDGIDREDEAMQIAKRIAQRVEQTYRLSGDEVFTTASIGIALGSNDADSAESLIHNADTAMFRAKAHGRGYVELFKGTMHMDALQQLHLENDLRRALAHEELTVFYQPIVSLESGRIEGFEALVRWQHPEKGLVLPCEFIPLVEETGLINAMGRYVLKLACAQLREWQHRLLLPDLTISVNISAKQFVESDLADQIKKMLHEYALKPACLKLEITENLIMENTEDASQFVEALYEHGIGLAMDDFGTGYSSLSYLHSIPVDTLKIDRSFVSQMDTDSNGFEIVRTIIALARTLKINVTAEGVESIDQLTLLRALQCPMAQGFYFSKPLDVASAEALLISRPSW</sequence>
<dbReference type="GO" id="GO:0000160">
    <property type="term" value="P:phosphorelay signal transduction system"/>
    <property type="evidence" value="ECO:0007669"/>
    <property type="project" value="InterPro"/>
</dbReference>
<dbReference type="CDD" id="cd01948">
    <property type="entry name" value="EAL"/>
    <property type="match status" value="1"/>
</dbReference>
<dbReference type="SMART" id="SM00448">
    <property type="entry name" value="REC"/>
    <property type="match status" value="1"/>
</dbReference>
<feature type="domain" description="PAS" evidence="7">
    <location>
        <begin position="151"/>
        <end position="223"/>
    </location>
</feature>
<dbReference type="Pfam" id="PF00990">
    <property type="entry name" value="GGDEF"/>
    <property type="match status" value="1"/>
</dbReference>
<evidence type="ECO:0000256" key="1">
    <source>
        <dbReference type="ARBA" id="ARBA00001946"/>
    </source>
</evidence>
<dbReference type="GO" id="GO:0071111">
    <property type="term" value="F:cyclic-guanylate-specific phosphodiesterase activity"/>
    <property type="evidence" value="ECO:0007669"/>
    <property type="project" value="UniProtKB-EC"/>
</dbReference>
<dbReference type="InterPro" id="IPR001633">
    <property type="entry name" value="EAL_dom"/>
</dbReference>
<dbReference type="SMART" id="SM00052">
    <property type="entry name" value="EAL"/>
    <property type="match status" value="1"/>
</dbReference>
<dbReference type="InterPro" id="IPR035919">
    <property type="entry name" value="EAL_sf"/>
</dbReference>
<keyword evidence="12" id="KW-1185">Reference proteome</keyword>
<reference evidence="11 12" key="1">
    <citation type="submission" date="2016-06" db="EMBL/GenBank/DDBJ databases">
        <title>Genome sequence of endosymbiont of Candidatus Endolucinida thiodiazotropha.</title>
        <authorList>
            <person name="Poehlein A."/>
            <person name="Koenig S."/>
            <person name="Heiden S.E."/>
            <person name="Thuermer A."/>
            <person name="Voget S."/>
            <person name="Daniel R."/>
            <person name="Markert S."/>
            <person name="Gros O."/>
            <person name="Schweder T."/>
        </authorList>
    </citation>
    <scope>NUCLEOTIDE SEQUENCE [LARGE SCALE GENOMIC DNA]</scope>
    <source>
        <strain evidence="11 12">COS</strain>
    </source>
</reference>
<accession>A0A7Z1ADZ0</accession>
<feature type="domain" description="PAC" evidence="8">
    <location>
        <begin position="227"/>
        <end position="280"/>
    </location>
</feature>
<dbReference type="AlphaFoldDB" id="A0A7Z1ADZ0"/>
<feature type="domain" description="Response regulatory" evidence="6">
    <location>
        <begin position="15"/>
        <end position="131"/>
    </location>
</feature>
<dbReference type="InterPro" id="IPR029787">
    <property type="entry name" value="Nucleotide_cyclase"/>
</dbReference>
<gene>
    <name evidence="11" type="primary">gmr_18</name>
    <name evidence="11" type="ORF">CODIS_34260</name>
</gene>
<feature type="domain" description="EAL" evidence="9">
    <location>
        <begin position="455"/>
        <end position="710"/>
    </location>
</feature>
<feature type="domain" description="GGDEF" evidence="10">
    <location>
        <begin position="313"/>
        <end position="446"/>
    </location>
</feature>
<dbReference type="Gene3D" id="3.30.70.270">
    <property type="match status" value="1"/>
</dbReference>
<dbReference type="Proteomes" id="UP000094769">
    <property type="component" value="Unassembled WGS sequence"/>
</dbReference>
<evidence type="ECO:0000259" key="7">
    <source>
        <dbReference type="PROSITE" id="PS50112"/>
    </source>
</evidence>
<evidence type="ECO:0000256" key="5">
    <source>
        <dbReference type="PROSITE-ProRule" id="PRU00169"/>
    </source>
</evidence>
<dbReference type="Gene3D" id="3.20.20.450">
    <property type="entry name" value="EAL domain"/>
    <property type="match status" value="1"/>
</dbReference>
<keyword evidence="11" id="KW-0378">Hydrolase</keyword>
<keyword evidence="3" id="KW-0973">c-di-GMP</keyword>
<dbReference type="OrthoDB" id="5603059at2"/>
<evidence type="ECO:0000256" key="4">
    <source>
        <dbReference type="ARBA" id="ARBA00051114"/>
    </source>
</evidence>
<dbReference type="PROSITE" id="PS50887">
    <property type="entry name" value="GGDEF"/>
    <property type="match status" value="1"/>
</dbReference>
<dbReference type="InterPro" id="IPR000700">
    <property type="entry name" value="PAS-assoc_C"/>
</dbReference>
<evidence type="ECO:0000313" key="11">
    <source>
        <dbReference type="EMBL" id="ODJ86366.1"/>
    </source>
</evidence>
<dbReference type="InterPro" id="IPR000160">
    <property type="entry name" value="GGDEF_dom"/>
</dbReference>
<name>A0A7Z1ADZ0_9GAMM</name>
<dbReference type="PROSITE" id="PS50112">
    <property type="entry name" value="PAS"/>
    <property type="match status" value="1"/>
</dbReference>
<dbReference type="FunFam" id="3.30.70.270:FF:000001">
    <property type="entry name" value="Diguanylate cyclase domain protein"/>
    <property type="match status" value="1"/>
</dbReference>
<dbReference type="EC" id="3.1.4.52" evidence="2"/>
<dbReference type="InterPro" id="IPR001789">
    <property type="entry name" value="Sig_transdc_resp-reg_receiver"/>
</dbReference>
<evidence type="ECO:0000259" key="9">
    <source>
        <dbReference type="PROSITE" id="PS50883"/>
    </source>
</evidence>
<dbReference type="GO" id="GO:0071732">
    <property type="term" value="P:cellular response to nitric oxide"/>
    <property type="evidence" value="ECO:0007669"/>
    <property type="project" value="UniProtKB-ARBA"/>
</dbReference>
<comment type="catalytic activity">
    <reaction evidence="4">
        <text>3',3'-c-di-GMP + H2O = 5'-phosphoguanylyl(3'-&gt;5')guanosine + H(+)</text>
        <dbReference type="Rhea" id="RHEA:24902"/>
        <dbReference type="ChEBI" id="CHEBI:15377"/>
        <dbReference type="ChEBI" id="CHEBI:15378"/>
        <dbReference type="ChEBI" id="CHEBI:58754"/>
        <dbReference type="ChEBI" id="CHEBI:58805"/>
        <dbReference type="EC" id="3.1.4.52"/>
    </reaction>
    <physiologicalReaction direction="left-to-right" evidence="4">
        <dbReference type="Rhea" id="RHEA:24903"/>
    </physiologicalReaction>
</comment>
<comment type="cofactor">
    <cofactor evidence="1">
        <name>Mg(2+)</name>
        <dbReference type="ChEBI" id="CHEBI:18420"/>
    </cofactor>
</comment>
<dbReference type="CDD" id="cd01949">
    <property type="entry name" value="GGDEF"/>
    <property type="match status" value="1"/>
</dbReference>
<evidence type="ECO:0000259" key="10">
    <source>
        <dbReference type="PROSITE" id="PS50887"/>
    </source>
</evidence>
<dbReference type="RefSeq" id="WP_069127163.1">
    <property type="nucleotide sequence ID" value="NZ_MARB01000023.1"/>
</dbReference>
<evidence type="ECO:0000256" key="2">
    <source>
        <dbReference type="ARBA" id="ARBA00012282"/>
    </source>
</evidence>
<dbReference type="SMART" id="SM00267">
    <property type="entry name" value="GGDEF"/>
    <property type="match status" value="1"/>
</dbReference>
<dbReference type="EMBL" id="MARB01000023">
    <property type="protein sequence ID" value="ODJ86366.1"/>
    <property type="molecule type" value="Genomic_DNA"/>
</dbReference>
<evidence type="ECO:0000313" key="12">
    <source>
        <dbReference type="Proteomes" id="UP000094769"/>
    </source>
</evidence>
<keyword evidence="5" id="KW-0597">Phosphoprotein</keyword>
<dbReference type="InterPro" id="IPR011006">
    <property type="entry name" value="CheY-like_superfamily"/>
</dbReference>
<dbReference type="CDD" id="cd00156">
    <property type="entry name" value="REC"/>
    <property type="match status" value="1"/>
</dbReference>
<evidence type="ECO:0000259" key="6">
    <source>
        <dbReference type="PROSITE" id="PS50110"/>
    </source>
</evidence>
<dbReference type="Pfam" id="PF00072">
    <property type="entry name" value="Response_reg"/>
    <property type="match status" value="1"/>
</dbReference>
<dbReference type="SMART" id="SM00091">
    <property type="entry name" value="PAS"/>
    <property type="match status" value="1"/>
</dbReference>
<dbReference type="FunFam" id="3.20.20.450:FF:000001">
    <property type="entry name" value="Cyclic di-GMP phosphodiesterase yahA"/>
    <property type="match status" value="1"/>
</dbReference>
<dbReference type="PANTHER" id="PTHR44757">
    <property type="entry name" value="DIGUANYLATE CYCLASE DGCP"/>
    <property type="match status" value="1"/>
</dbReference>
<dbReference type="InterPro" id="IPR043128">
    <property type="entry name" value="Rev_trsase/Diguanyl_cyclase"/>
</dbReference>
<dbReference type="InterPro" id="IPR000014">
    <property type="entry name" value="PAS"/>
</dbReference>
<dbReference type="NCBIfam" id="TIGR00229">
    <property type="entry name" value="sensory_box"/>
    <property type="match status" value="1"/>
</dbReference>
<dbReference type="PANTHER" id="PTHR44757:SF2">
    <property type="entry name" value="BIOFILM ARCHITECTURE MAINTENANCE PROTEIN MBAA"/>
    <property type="match status" value="1"/>
</dbReference>
<dbReference type="PROSITE" id="PS50883">
    <property type="entry name" value="EAL"/>
    <property type="match status" value="1"/>
</dbReference>
<dbReference type="NCBIfam" id="TIGR00254">
    <property type="entry name" value="GGDEF"/>
    <property type="match status" value="1"/>
</dbReference>
<dbReference type="Pfam" id="PF08447">
    <property type="entry name" value="PAS_3"/>
    <property type="match status" value="1"/>
</dbReference>
<dbReference type="InterPro" id="IPR035965">
    <property type="entry name" value="PAS-like_dom_sf"/>
</dbReference>
<dbReference type="Pfam" id="PF00563">
    <property type="entry name" value="EAL"/>
    <property type="match status" value="1"/>
</dbReference>
<feature type="modified residue" description="4-aspartylphosphate" evidence="5">
    <location>
        <position position="66"/>
    </location>
</feature>
<proteinExistence type="predicted"/>
<evidence type="ECO:0000256" key="3">
    <source>
        <dbReference type="ARBA" id="ARBA00022636"/>
    </source>
</evidence>